<feature type="transmembrane region" description="Helical" evidence="1">
    <location>
        <begin position="188"/>
        <end position="207"/>
    </location>
</feature>
<evidence type="ECO:0000313" key="2">
    <source>
        <dbReference type="EMBL" id="RIV34295.1"/>
    </source>
</evidence>
<evidence type="ECO:0008006" key="4">
    <source>
        <dbReference type="Google" id="ProtNLM"/>
    </source>
</evidence>
<evidence type="ECO:0000313" key="3">
    <source>
        <dbReference type="Proteomes" id="UP000266067"/>
    </source>
</evidence>
<dbReference type="Proteomes" id="UP000266067">
    <property type="component" value="Unassembled WGS sequence"/>
</dbReference>
<gene>
    <name evidence="2" type="ORF">D2V08_09730</name>
</gene>
<dbReference type="AlphaFoldDB" id="A0A3A1N753"/>
<comment type="caution">
    <text evidence="2">The sequence shown here is derived from an EMBL/GenBank/DDBJ whole genome shotgun (WGS) entry which is preliminary data.</text>
</comment>
<feature type="transmembrane region" description="Helical" evidence="1">
    <location>
        <begin position="148"/>
        <end position="167"/>
    </location>
</feature>
<keyword evidence="3" id="KW-1185">Reference proteome</keyword>
<feature type="transmembrane region" description="Helical" evidence="1">
    <location>
        <begin position="213"/>
        <end position="233"/>
    </location>
</feature>
<reference evidence="2 3" key="1">
    <citation type="submission" date="2018-08" db="EMBL/GenBank/DDBJ databases">
        <title>Proposal of Muricauda 72 sp.nov. and Muricauda NH166 sp.nov., isolated from seawater.</title>
        <authorList>
            <person name="Cheng H."/>
            <person name="Wu Y.-H."/>
            <person name="Guo L.-L."/>
            <person name="Xu X.-W."/>
        </authorList>
    </citation>
    <scope>NUCLEOTIDE SEQUENCE [LARGE SCALE GENOMIC DNA]</scope>
    <source>
        <strain evidence="2 3">KCTC 22173</strain>
    </source>
</reference>
<dbReference type="RefSeq" id="WP_119607929.1">
    <property type="nucleotide sequence ID" value="NZ_QXFH01000071.1"/>
</dbReference>
<keyword evidence="1" id="KW-0812">Transmembrane</keyword>
<accession>A0A3A1N753</accession>
<name>A0A3A1N753_9FLAO</name>
<feature type="transmembrane region" description="Helical" evidence="1">
    <location>
        <begin position="92"/>
        <end position="113"/>
    </location>
</feature>
<feature type="transmembrane region" description="Helical" evidence="1">
    <location>
        <begin position="40"/>
        <end position="59"/>
    </location>
</feature>
<proteinExistence type="predicted"/>
<feature type="transmembrane region" description="Helical" evidence="1">
    <location>
        <begin position="12"/>
        <end position="28"/>
    </location>
</feature>
<organism evidence="2 3">
    <name type="scientific">Flagellimonas lutimaris</name>
    <dbReference type="NCBI Taxonomy" id="475082"/>
    <lineage>
        <taxon>Bacteria</taxon>
        <taxon>Pseudomonadati</taxon>
        <taxon>Bacteroidota</taxon>
        <taxon>Flavobacteriia</taxon>
        <taxon>Flavobacteriales</taxon>
        <taxon>Flavobacteriaceae</taxon>
        <taxon>Flagellimonas</taxon>
    </lineage>
</organism>
<dbReference type="OrthoDB" id="979693at2"/>
<evidence type="ECO:0000256" key="1">
    <source>
        <dbReference type="SAM" id="Phobius"/>
    </source>
</evidence>
<keyword evidence="1" id="KW-0472">Membrane</keyword>
<sequence length="341" mass="39209">MNESLNIQKNLIIFGIPILIVGILVLIAKSSFFEVHPNRLSIGITIDLLLTVPVIYLMLIRKTSIPKTTVVPIIIVGMLICSIILPEENQFYLELFKTWILPIVELSIVSYIIHNVSKAVKQYKSNKNESADFFTTLKTTCYEMLPKIAVIPFVTEISVFYYGFVYWKKRELDENEFSYHKESGTITLLIAIIFIVAIETFVLHTLLTKWSNVAAWILTSVSVYSGVQLLGFLKSMYKRPILIKNGKLFLRYGIMNETIISIDNINSIELSSKDIELNKETRKLSFLGELESHNIIIRLKEENILTGLYGTKCKYRNLVLHVDKNAEFKDLLETPYNKELR</sequence>
<keyword evidence="1" id="KW-1133">Transmembrane helix</keyword>
<protein>
    <recommendedName>
        <fullName evidence="4">PH domain-containing protein</fullName>
    </recommendedName>
</protein>
<feature type="transmembrane region" description="Helical" evidence="1">
    <location>
        <begin position="65"/>
        <end position="85"/>
    </location>
</feature>
<dbReference type="EMBL" id="QXFH01000071">
    <property type="protein sequence ID" value="RIV34295.1"/>
    <property type="molecule type" value="Genomic_DNA"/>
</dbReference>